<evidence type="ECO:0000313" key="2">
    <source>
        <dbReference type="EMBL" id="VDP01700.1"/>
    </source>
</evidence>
<protein>
    <recommendedName>
        <fullName evidence="1">MAP kinase-activating death domain-containing protein</fullName>
    </recommendedName>
</protein>
<gene>
    <name evidence="2" type="ORF">SMRZ_LOCUS12703</name>
</gene>
<proteinExistence type="predicted"/>
<dbReference type="AlphaFoldDB" id="A0A183M9H8"/>
<dbReference type="Proteomes" id="UP000277204">
    <property type="component" value="Unassembled WGS sequence"/>
</dbReference>
<dbReference type="InterPro" id="IPR057469">
    <property type="entry name" value="PH_MADD"/>
</dbReference>
<evidence type="ECO:0000313" key="3">
    <source>
        <dbReference type="Proteomes" id="UP000277204"/>
    </source>
</evidence>
<sequence>MDLFYTRKSRLVYQQIKESMKNISVEASHGILNGDLNGEINATNLDNNQPGTISILSDGFVIKFGDEQVRFYYLKHN</sequence>
<evidence type="ECO:0000259" key="1">
    <source>
        <dbReference type="Pfam" id="PF25328"/>
    </source>
</evidence>
<dbReference type="EMBL" id="UZAI01008318">
    <property type="protein sequence ID" value="VDP01700.1"/>
    <property type="molecule type" value="Genomic_DNA"/>
</dbReference>
<dbReference type="STRING" id="48269.A0A183M9H8"/>
<reference evidence="2 3" key="1">
    <citation type="submission" date="2018-11" db="EMBL/GenBank/DDBJ databases">
        <authorList>
            <consortium name="Pathogen Informatics"/>
        </authorList>
    </citation>
    <scope>NUCLEOTIDE SEQUENCE [LARGE SCALE GENOMIC DNA]</scope>
    <source>
        <strain evidence="2 3">Zambia</strain>
    </source>
</reference>
<feature type="domain" description="MAP kinase-activating death" evidence="1">
    <location>
        <begin position="34"/>
        <end position="69"/>
    </location>
</feature>
<dbReference type="Pfam" id="PF25328">
    <property type="entry name" value="PH_MADD"/>
    <property type="match status" value="1"/>
</dbReference>
<organism evidence="2 3">
    <name type="scientific">Schistosoma margrebowiei</name>
    <dbReference type="NCBI Taxonomy" id="48269"/>
    <lineage>
        <taxon>Eukaryota</taxon>
        <taxon>Metazoa</taxon>
        <taxon>Spiralia</taxon>
        <taxon>Lophotrochozoa</taxon>
        <taxon>Platyhelminthes</taxon>
        <taxon>Trematoda</taxon>
        <taxon>Digenea</taxon>
        <taxon>Strigeidida</taxon>
        <taxon>Schistosomatoidea</taxon>
        <taxon>Schistosomatidae</taxon>
        <taxon>Schistosoma</taxon>
    </lineage>
</organism>
<name>A0A183M9H8_9TREM</name>
<keyword evidence="3" id="KW-1185">Reference proteome</keyword>
<accession>A0A183M9H8</accession>